<feature type="transmembrane region" description="Helical" evidence="1">
    <location>
        <begin position="59"/>
        <end position="79"/>
    </location>
</feature>
<dbReference type="Proteomes" id="UP000695000">
    <property type="component" value="Unplaced"/>
</dbReference>
<feature type="transmembrane region" description="Helical" evidence="1">
    <location>
        <begin position="30"/>
        <end position="53"/>
    </location>
</feature>
<keyword evidence="1" id="KW-0812">Transmembrane</keyword>
<feature type="transmembrane region" description="Helical" evidence="1">
    <location>
        <begin position="121"/>
        <end position="145"/>
    </location>
</feature>
<dbReference type="RefSeq" id="XP_017771331.1">
    <property type="nucleotide sequence ID" value="XM_017915842.1"/>
</dbReference>
<reference evidence="3" key="1">
    <citation type="submission" date="2025-08" db="UniProtKB">
        <authorList>
            <consortium name="RefSeq"/>
        </authorList>
    </citation>
    <scope>IDENTIFICATION</scope>
    <source>
        <tissue evidence="3">Whole Larva</tissue>
    </source>
</reference>
<sequence length="220" mass="24651">METTLKIKSISQPDPRGAYPSERRYSASMVMGLSIVHLVLSLISLVLMALAFVTESRYIFAPAICALGCTTAGVAGILASRRWYIDHHISGFFYMSLISTLTSVVAITCSVNMLFPWTLDHFHANIFFCCLACIVWSVISVVVAYRGMKNTYPDDIIVSKCKGKVEVCTKQKGNKNAKIVMDQSHPDILNHYKKTGGHLPKTESYSEYLERVHKYLDDKQ</sequence>
<dbReference type="GeneID" id="108558811"/>
<accession>A0ABM1M9T1</accession>
<protein>
    <submittedName>
        <fullName evidence="3">Uncharacterized protein LOC108558811</fullName>
    </submittedName>
</protein>
<gene>
    <name evidence="3" type="primary">LOC108558811</name>
</gene>
<keyword evidence="1" id="KW-1133">Transmembrane helix</keyword>
<evidence type="ECO:0000313" key="3">
    <source>
        <dbReference type="RefSeq" id="XP_017771331.1"/>
    </source>
</evidence>
<feature type="transmembrane region" description="Helical" evidence="1">
    <location>
        <begin position="91"/>
        <end position="115"/>
    </location>
</feature>
<proteinExistence type="predicted"/>
<evidence type="ECO:0000313" key="2">
    <source>
        <dbReference type="Proteomes" id="UP000695000"/>
    </source>
</evidence>
<keyword evidence="2" id="KW-1185">Reference proteome</keyword>
<keyword evidence="1" id="KW-0472">Membrane</keyword>
<organism evidence="2 3">
    <name type="scientific">Nicrophorus vespilloides</name>
    <name type="common">Boreal carrion beetle</name>
    <dbReference type="NCBI Taxonomy" id="110193"/>
    <lineage>
        <taxon>Eukaryota</taxon>
        <taxon>Metazoa</taxon>
        <taxon>Ecdysozoa</taxon>
        <taxon>Arthropoda</taxon>
        <taxon>Hexapoda</taxon>
        <taxon>Insecta</taxon>
        <taxon>Pterygota</taxon>
        <taxon>Neoptera</taxon>
        <taxon>Endopterygota</taxon>
        <taxon>Coleoptera</taxon>
        <taxon>Polyphaga</taxon>
        <taxon>Staphyliniformia</taxon>
        <taxon>Silphidae</taxon>
        <taxon>Nicrophorinae</taxon>
        <taxon>Nicrophorus</taxon>
    </lineage>
</organism>
<evidence type="ECO:0000256" key="1">
    <source>
        <dbReference type="SAM" id="Phobius"/>
    </source>
</evidence>
<name>A0ABM1M9T1_NICVS</name>